<keyword evidence="5 10" id="KW-0418">Kinase</keyword>
<keyword evidence="11" id="KW-1185">Reference proteome</keyword>
<dbReference type="CDD" id="cd14014">
    <property type="entry name" value="STKc_PknB_like"/>
    <property type="match status" value="1"/>
</dbReference>
<dbReference type="GO" id="GO:0004674">
    <property type="term" value="F:protein serine/threonine kinase activity"/>
    <property type="evidence" value="ECO:0007669"/>
    <property type="project" value="UniProtKB-EC"/>
</dbReference>
<keyword evidence="3 10" id="KW-0808">Transferase</keyword>
<evidence type="ECO:0000256" key="3">
    <source>
        <dbReference type="ARBA" id="ARBA00022679"/>
    </source>
</evidence>
<evidence type="ECO:0000256" key="8">
    <source>
        <dbReference type="SAM" id="MobiDB-lite"/>
    </source>
</evidence>
<evidence type="ECO:0000256" key="6">
    <source>
        <dbReference type="ARBA" id="ARBA00022840"/>
    </source>
</evidence>
<dbReference type="InterPro" id="IPR011009">
    <property type="entry name" value="Kinase-like_dom_sf"/>
</dbReference>
<gene>
    <name evidence="10" type="ORF">AB0A76_27250</name>
</gene>
<evidence type="ECO:0000256" key="2">
    <source>
        <dbReference type="ARBA" id="ARBA00022527"/>
    </source>
</evidence>
<dbReference type="PROSITE" id="PS50011">
    <property type="entry name" value="PROTEIN_KINASE_DOM"/>
    <property type="match status" value="1"/>
</dbReference>
<feature type="compositionally biased region" description="Low complexity" evidence="8">
    <location>
        <begin position="385"/>
        <end position="432"/>
    </location>
</feature>
<dbReference type="EC" id="2.7.11.1" evidence="1"/>
<organism evidence="10 11">
    <name type="scientific">Streptomyces exfoliatus</name>
    <name type="common">Streptomyces hydrogenans</name>
    <dbReference type="NCBI Taxonomy" id="1905"/>
    <lineage>
        <taxon>Bacteria</taxon>
        <taxon>Bacillati</taxon>
        <taxon>Actinomycetota</taxon>
        <taxon>Actinomycetes</taxon>
        <taxon>Kitasatosporales</taxon>
        <taxon>Streptomycetaceae</taxon>
        <taxon>Streptomyces</taxon>
    </lineage>
</organism>
<dbReference type="InterPro" id="IPR000719">
    <property type="entry name" value="Prot_kinase_dom"/>
</dbReference>
<dbReference type="EMBL" id="JBEZAM010000050">
    <property type="protein sequence ID" value="MEU7296854.1"/>
    <property type="molecule type" value="Genomic_DNA"/>
</dbReference>
<dbReference type="InterPro" id="IPR017441">
    <property type="entry name" value="Protein_kinase_ATP_BS"/>
</dbReference>
<name>A0ABV3D319_STREX</name>
<protein>
    <recommendedName>
        <fullName evidence="1">non-specific serine/threonine protein kinase</fullName>
        <ecNumber evidence="1">2.7.11.1</ecNumber>
    </recommendedName>
</protein>
<comment type="caution">
    <text evidence="10">The sequence shown here is derived from an EMBL/GenBank/DDBJ whole genome shotgun (WGS) entry which is preliminary data.</text>
</comment>
<evidence type="ECO:0000256" key="4">
    <source>
        <dbReference type="ARBA" id="ARBA00022741"/>
    </source>
</evidence>
<feature type="compositionally biased region" description="Low complexity" evidence="8">
    <location>
        <begin position="368"/>
        <end position="377"/>
    </location>
</feature>
<feature type="binding site" evidence="7">
    <location>
        <position position="38"/>
    </location>
    <ligand>
        <name>ATP</name>
        <dbReference type="ChEBI" id="CHEBI:30616"/>
    </ligand>
</feature>
<accession>A0ABV3D319</accession>
<feature type="region of interest" description="Disordered" evidence="8">
    <location>
        <begin position="354"/>
        <end position="457"/>
    </location>
</feature>
<keyword evidence="4 7" id="KW-0547">Nucleotide-binding</keyword>
<evidence type="ECO:0000256" key="1">
    <source>
        <dbReference type="ARBA" id="ARBA00012513"/>
    </source>
</evidence>
<dbReference type="PROSITE" id="PS00108">
    <property type="entry name" value="PROTEIN_KINASE_ST"/>
    <property type="match status" value="1"/>
</dbReference>
<evidence type="ECO:0000313" key="11">
    <source>
        <dbReference type="Proteomes" id="UP001551210"/>
    </source>
</evidence>
<sequence length="561" mass="56944">MDAWVVPGYTEVRELGAGGSGRVVLATHDGSGLPVAVKYLSERLCSDDTFVHGFRAEARLLGELDTPHVVGFYEYVEAPRGAAIVMELVDGVALRALLAREGSTGPEAALVVLKGSLLGLAAAHRAGVVHRDYKPENVLVSADGSSKLVDFGIATGRGATPGVAGTPAYMAPEQWNGAPASPAADVYAATATFFECLTGHKPFSGDNFAELALQHLDTPVPDGQAPEPLRPLIRRGLAKSPHERPENAAAFVCELESVATAAYGPDWEERGRGRLAALAALLPLLFPSSGGASEGVTSLATTTLATPPPRFRWRLPRGLPAGAAALVLALLLALAARAGGEAADGDEAAQAFATTSTVPTTPPPDPGATPSTAASPTAPSPTAPAPTSTTPEPSSSESPGPSDTPDGSPTGGTTTAPTVTATPTVPSGSTSPPTAPPTTTPTSTPPTTAPPTPPVSVTAVSVTGLRQTGPTTATATVDVSTDGTGPVTILVEWFTGDEKGSPGTPDGSETFRREGATHYTLALTHDVRGAGCYWGGRATTDPAAANGGSLQQVFIRRCTIS</sequence>
<keyword evidence="6 7" id="KW-0067">ATP-binding</keyword>
<dbReference type="PANTHER" id="PTHR43289">
    <property type="entry name" value="MITOGEN-ACTIVATED PROTEIN KINASE KINASE KINASE 20-RELATED"/>
    <property type="match status" value="1"/>
</dbReference>
<proteinExistence type="predicted"/>
<evidence type="ECO:0000256" key="5">
    <source>
        <dbReference type="ARBA" id="ARBA00022777"/>
    </source>
</evidence>
<dbReference type="Pfam" id="PF00069">
    <property type="entry name" value="Pkinase"/>
    <property type="match status" value="1"/>
</dbReference>
<dbReference type="Proteomes" id="UP001551210">
    <property type="component" value="Unassembled WGS sequence"/>
</dbReference>
<evidence type="ECO:0000313" key="10">
    <source>
        <dbReference type="EMBL" id="MEU7296854.1"/>
    </source>
</evidence>
<keyword evidence="2" id="KW-0723">Serine/threonine-protein kinase</keyword>
<feature type="compositionally biased region" description="Pro residues" evidence="8">
    <location>
        <begin position="433"/>
        <end position="454"/>
    </location>
</feature>
<dbReference type="PROSITE" id="PS00107">
    <property type="entry name" value="PROTEIN_KINASE_ATP"/>
    <property type="match status" value="1"/>
</dbReference>
<evidence type="ECO:0000256" key="7">
    <source>
        <dbReference type="PROSITE-ProRule" id="PRU10141"/>
    </source>
</evidence>
<dbReference type="Gene3D" id="1.10.510.10">
    <property type="entry name" value="Transferase(Phosphotransferase) domain 1"/>
    <property type="match status" value="1"/>
</dbReference>
<evidence type="ECO:0000259" key="9">
    <source>
        <dbReference type="PROSITE" id="PS50011"/>
    </source>
</evidence>
<dbReference type="InterPro" id="IPR008271">
    <property type="entry name" value="Ser/Thr_kinase_AS"/>
</dbReference>
<dbReference type="SUPFAM" id="SSF56112">
    <property type="entry name" value="Protein kinase-like (PK-like)"/>
    <property type="match status" value="1"/>
</dbReference>
<dbReference type="RefSeq" id="WP_359213431.1">
    <property type="nucleotide sequence ID" value="NZ_JBEZAM010000050.1"/>
</dbReference>
<feature type="domain" description="Protein kinase" evidence="9">
    <location>
        <begin position="9"/>
        <end position="258"/>
    </location>
</feature>
<dbReference type="PANTHER" id="PTHR43289:SF6">
    <property type="entry name" value="SERINE_THREONINE-PROTEIN KINASE NEKL-3"/>
    <property type="match status" value="1"/>
</dbReference>
<reference evidence="10 11" key="1">
    <citation type="submission" date="2024-06" db="EMBL/GenBank/DDBJ databases">
        <title>The Natural Products Discovery Center: Release of the First 8490 Sequenced Strains for Exploring Actinobacteria Biosynthetic Diversity.</title>
        <authorList>
            <person name="Kalkreuter E."/>
            <person name="Kautsar S.A."/>
            <person name="Yang D."/>
            <person name="Bader C.D."/>
            <person name="Teijaro C.N."/>
            <person name="Fluegel L."/>
            <person name="Davis C.M."/>
            <person name="Simpson J.R."/>
            <person name="Lauterbach L."/>
            <person name="Steele A.D."/>
            <person name="Gui C."/>
            <person name="Meng S."/>
            <person name="Li G."/>
            <person name="Viehrig K."/>
            <person name="Ye F."/>
            <person name="Su P."/>
            <person name="Kiefer A.F."/>
            <person name="Nichols A."/>
            <person name="Cepeda A.J."/>
            <person name="Yan W."/>
            <person name="Fan B."/>
            <person name="Jiang Y."/>
            <person name="Adhikari A."/>
            <person name="Zheng C.-J."/>
            <person name="Schuster L."/>
            <person name="Cowan T.M."/>
            <person name="Smanski M.J."/>
            <person name="Chevrette M.G."/>
            <person name="De Carvalho L.P.S."/>
            <person name="Shen B."/>
        </authorList>
    </citation>
    <scope>NUCLEOTIDE SEQUENCE [LARGE SCALE GENOMIC DNA]</scope>
    <source>
        <strain evidence="10 11">NPDC045705</strain>
    </source>
</reference>